<name>L8WN74_THACA</name>
<comment type="caution">
    <text evidence="1">The sequence shown here is derived from an EMBL/GenBank/DDBJ whole genome shotgun (WGS) entry which is preliminary data.</text>
</comment>
<keyword evidence="2" id="KW-1185">Reference proteome</keyword>
<organism evidence="1 2">
    <name type="scientific">Thanatephorus cucumeris (strain AG1-IA)</name>
    <name type="common">Rice sheath blight fungus</name>
    <name type="synonym">Rhizoctonia solani</name>
    <dbReference type="NCBI Taxonomy" id="983506"/>
    <lineage>
        <taxon>Eukaryota</taxon>
        <taxon>Fungi</taxon>
        <taxon>Dikarya</taxon>
        <taxon>Basidiomycota</taxon>
        <taxon>Agaricomycotina</taxon>
        <taxon>Agaricomycetes</taxon>
        <taxon>Cantharellales</taxon>
        <taxon>Ceratobasidiaceae</taxon>
        <taxon>Rhizoctonia</taxon>
        <taxon>Rhizoctonia solani AG-1</taxon>
    </lineage>
</organism>
<dbReference type="AlphaFoldDB" id="L8WN74"/>
<accession>L8WN74</accession>
<evidence type="ECO:0000313" key="1">
    <source>
        <dbReference type="EMBL" id="ELU37784.1"/>
    </source>
</evidence>
<evidence type="ECO:0000313" key="2">
    <source>
        <dbReference type="Proteomes" id="UP000011668"/>
    </source>
</evidence>
<protein>
    <submittedName>
        <fullName evidence="1">Uncharacterized protein</fullName>
    </submittedName>
</protein>
<proteinExistence type="predicted"/>
<sequence length="114" mass="12148">MAPLRADQLAGALDDMYQAIQVYLTRPTNAALLVKLESCSPLFRRRSTIASTAYVFSAGPSLAPWVESEVTSAPCFSSRPLLSSPCAWMSSFSDVAALDARAASVAFAEDSPID</sequence>
<reference evidence="1 2" key="1">
    <citation type="journal article" date="2013" name="Nat. Commun.">
        <title>The evolution and pathogenic mechanisms of the rice sheath blight pathogen.</title>
        <authorList>
            <person name="Zheng A."/>
            <person name="Lin R."/>
            <person name="Xu L."/>
            <person name="Qin P."/>
            <person name="Tang C."/>
            <person name="Ai P."/>
            <person name="Zhang D."/>
            <person name="Liu Y."/>
            <person name="Sun Z."/>
            <person name="Feng H."/>
            <person name="Wang Y."/>
            <person name="Chen Y."/>
            <person name="Liang X."/>
            <person name="Fu R."/>
            <person name="Li Q."/>
            <person name="Zhang J."/>
            <person name="Yu X."/>
            <person name="Xie Z."/>
            <person name="Ding L."/>
            <person name="Guan P."/>
            <person name="Tang J."/>
            <person name="Liang Y."/>
            <person name="Wang S."/>
            <person name="Deng Q."/>
            <person name="Li S."/>
            <person name="Zhu J."/>
            <person name="Wang L."/>
            <person name="Liu H."/>
            <person name="Li P."/>
        </authorList>
    </citation>
    <scope>NUCLEOTIDE SEQUENCE [LARGE SCALE GENOMIC DNA]</scope>
    <source>
        <strain evidence="2">AG-1 IA</strain>
    </source>
</reference>
<gene>
    <name evidence="1" type="ORF">AG1IA_08182</name>
</gene>
<dbReference type="Proteomes" id="UP000011668">
    <property type="component" value="Unassembled WGS sequence"/>
</dbReference>
<dbReference type="HOGENOM" id="CLU_2122741_0_0_1"/>
<dbReference type="EMBL" id="AFRT01002472">
    <property type="protein sequence ID" value="ELU37784.1"/>
    <property type="molecule type" value="Genomic_DNA"/>
</dbReference>